<keyword evidence="1" id="KW-1133">Transmembrane helix</keyword>
<dbReference type="Proteomes" id="UP000730739">
    <property type="component" value="Unassembled WGS sequence"/>
</dbReference>
<comment type="caution">
    <text evidence="2">The sequence shown here is derived from an EMBL/GenBank/DDBJ whole genome shotgun (WGS) entry which is preliminary data.</text>
</comment>
<evidence type="ECO:0000313" key="3">
    <source>
        <dbReference type="Proteomes" id="UP000730739"/>
    </source>
</evidence>
<keyword evidence="3" id="KW-1185">Reference proteome</keyword>
<feature type="transmembrane region" description="Helical" evidence="1">
    <location>
        <begin position="61"/>
        <end position="78"/>
    </location>
</feature>
<evidence type="ECO:0000256" key="1">
    <source>
        <dbReference type="SAM" id="Phobius"/>
    </source>
</evidence>
<dbReference type="RefSeq" id="WP_209601559.1">
    <property type="nucleotide sequence ID" value="NZ_JAGILA010000002.1"/>
</dbReference>
<gene>
    <name evidence="2" type="ORF">J2Z31_001838</name>
</gene>
<accession>A0ABS4QYW4</accession>
<protein>
    <recommendedName>
        <fullName evidence="4">Transmembrane protein</fullName>
    </recommendedName>
</protein>
<keyword evidence="1" id="KW-0812">Transmembrane</keyword>
<reference evidence="2 3" key="1">
    <citation type="submission" date="2021-03" db="EMBL/GenBank/DDBJ databases">
        <title>Genomic Encyclopedia of Type Strains, Phase IV (KMG-IV): sequencing the most valuable type-strain genomes for metagenomic binning, comparative biology and taxonomic classification.</title>
        <authorList>
            <person name="Goeker M."/>
        </authorList>
    </citation>
    <scope>NUCLEOTIDE SEQUENCE [LARGE SCALE GENOMIC DNA]</scope>
    <source>
        <strain evidence="2 3">DSM 13372</strain>
    </source>
</reference>
<keyword evidence="1" id="KW-0472">Membrane</keyword>
<evidence type="ECO:0008006" key="4">
    <source>
        <dbReference type="Google" id="ProtNLM"/>
    </source>
</evidence>
<sequence length="88" mass="10047">MFEPIPVTDECKQTIVGLAVFGFAFWLTHSMFGKLGAELERVCEIIERTGDQCRTGPDLTLLFWIAVIGCVFLGYLGYRFSNFMFRPK</sequence>
<name>A0ABS4QYW4_9HYPH</name>
<dbReference type="EMBL" id="JAGILA010000002">
    <property type="protein sequence ID" value="MBP2235346.1"/>
    <property type="molecule type" value="Genomic_DNA"/>
</dbReference>
<feature type="transmembrane region" description="Helical" evidence="1">
    <location>
        <begin position="15"/>
        <end position="32"/>
    </location>
</feature>
<proteinExistence type="predicted"/>
<organism evidence="2 3">
    <name type="scientific">Sinorhizobium kostiense</name>
    <dbReference type="NCBI Taxonomy" id="76747"/>
    <lineage>
        <taxon>Bacteria</taxon>
        <taxon>Pseudomonadati</taxon>
        <taxon>Pseudomonadota</taxon>
        <taxon>Alphaproteobacteria</taxon>
        <taxon>Hyphomicrobiales</taxon>
        <taxon>Rhizobiaceae</taxon>
        <taxon>Sinorhizobium/Ensifer group</taxon>
        <taxon>Sinorhizobium</taxon>
    </lineage>
</organism>
<evidence type="ECO:0000313" key="2">
    <source>
        <dbReference type="EMBL" id="MBP2235346.1"/>
    </source>
</evidence>